<feature type="region of interest" description="Disordered" evidence="1">
    <location>
        <begin position="117"/>
        <end position="153"/>
    </location>
</feature>
<name>A0AAE0WI31_9PEZI</name>
<organism evidence="2 3">
    <name type="scientific">Recurvomyces mirabilis</name>
    <dbReference type="NCBI Taxonomy" id="574656"/>
    <lineage>
        <taxon>Eukaryota</taxon>
        <taxon>Fungi</taxon>
        <taxon>Dikarya</taxon>
        <taxon>Ascomycota</taxon>
        <taxon>Pezizomycotina</taxon>
        <taxon>Dothideomycetes</taxon>
        <taxon>Dothideomycetidae</taxon>
        <taxon>Mycosphaerellales</taxon>
        <taxon>Teratosphaeriaceae</taxon>
        <taxon>Recurvomyces</taxon>
    </lineage>
</organism>
<dbReference type="AlphaFoldDB" id="A0AAE0WI31"/>
<dbReference type="EMBL" id="JAUTXT010000032">
    <property type="protein sequence ID" value="KAK3672557.1"/>
    <property type="molecule type" value="Genomic_DNA"/>
</dbReference>
<protein>
    <submittedName>
        <fullName evidence="2">Uncharacterized protein</fullName>
    </submittedName>
</protein>
<dbReference type="Proteomes" id="UP001274830">
    <property type="component" value="Unassembled WGS sequence"/>
</dbReference>
<proteinExistence type="predicted"/>
<keyword evidence="3" id="KW-1185">Reference proteome</keyword>
<reference evidence="2" key="1">
    <citation type="submission" date="2023-07" db="EMBL/GenBank/DDBJ databases">
        <title>Black Yeasts Isolated from many extreme environments.</title>
        <authorList>
            <person name="Coleine C."/>
            <person name="Stajich J.E."/>
            <person name="Selbmann L."/>
        </authorList>
    </citation>
    <scope>NUCLEOTIDE SEQUENCE</scope>
    <source>
        <strain evidence="2">CCFEE 5485</strain>
    </source>
</reference>
<sequence length="237" mass="26009">MSSGTTTSPIDPARFAMALESLPLDALHSKAAEIRNSILHLRHSNEQMMPFADEGDQDCKDAMFENLTVIGRMNMRVHLLKAEVERRGMIWVEDPSDLRQAPLEGDAVVVERQQDGAEGGVNGVGHANGALENGTTDSRSAARAPSGRLTDEELRRQIEAQMGVDADEEEEEDGVHLLSGLSATGLLQRRLSVMRESPAVTDDLVSLEKGSQNNLRRVIHQTSSSYHGPWSCKVWQV</sequence>
<comment type="caution">
    <text evidence="2">The sequence shown here is derived from an EMBL/GenBank/DDBJ whole genome shotgun (WGS) entry which is preliminary data.</text>
</comment>
<dbReference type="GO" id="GO:0070682">
    <property type="term" value="P:proteasome regulatory particle assembly"/>
    <property type="evidence" value="ECO:0007669"/>
    <property type="project" value="InterPro"/>
</dbReference>
<accession>A0AAE0WI31</accession>
<evidence type="ECO:0000313" key="3">
    <source>
        <dbReference type="Proteomes" id="UP001274830"/>
    </source>
</evidence>
<gene>
    <name evidence="2" type="ORF">LTR78_007608</name>
</gene>
<dbReference type="PANTHER" id="PTHR40422">
    <property type="entry name" value="TRANSLATION MACHINERY-ASSOCIATED PROTEIN 17"/>
    <property type="match status" value="1"/>
</dbReference>
<dbReference type="GO" id="GO:0030674">
    <property type="term" value="F:protein-macromolecule adaptor activity"/>
    <property type="evidence" value="ECO:0007669"/>
    <property type="project" value="TreeGrafter"/>
</dbReference>
<evidence type="ECO:0000256" key="1">
    <source>
        <dbReference type="SAM" id="MobiDB-lite"/>
    </source>
</evidence>
<dbReference type="InterPro" id="IPR038966">
    <property type="entry name" value="TMA17"/>
</dbReference>
<dbReference type="PANTHER" id="PTHR40422:SF1">
    <property type="entry name" value="TRANSLATION MACHINERY-ASSOCIATED PROTEIN 17"/>
    <property type="match status" value="1"/>
</dbReference>
<evidence type="ECO:0000313" key="2">
    <source>
        <dbReference type="EMBL" id="KAK3672557.1"/>
    </source>
</evidence>